<evidence type="ECO:0008006" key="2">
    <source>
        <dbReference type="Google" id="ProtNLM"/>
    </source>
</evidence>
<evidence type="ECO:0000313" key="1">
    <source>
        <dbReference type="EMBL" id="CAD9532356.1"/>
    </source>
</evidence>
<organism evidence="1">
    <name type="scientific">Zooxanthella nutricula</name>
    <dbReference type="NCBI Taxonomy" id="1333877"/>
    <lineage>
        <taxon>Eukaryota</taxon>
        <taxon>Sar</taxon>
        <taxon>Alveolata</taxon>
        <taxon>Dinophyceae</taxon>
        <taxon>Peridiniales</taxon>
        <taxon>Peridiniales incertae sedis</taxon>
        <taxon>Zooxanthella</taxon>
    </lineage>
</organism>
<reference evidence="1" key="1">
    <citation type="submission" date="2021-01" db="EMBL/GenBank/DDBJ databases">
        <authorList>
            <person name="Corre E."/>
            <person name="Pelletier E."/>
            <person name="Niang G."/>
            <person name="Scheremetjew M."/>
            <person name="Finn R."/>
            <person name="Kale V."/>
            <person name="Holt S."/>
            <person name="Cochrane G."/>
            <person name="Meng A."/>
            <person name="Brown T."/>
            <person name="Cohen L."/>
        </authorList>
    </citation>
    <scope>NUCLEOTIDE SEQUENCE</scope>
    <source>
        <strain evidence="1">RCC3387</strain>
    </source>
</reference>
<name>A0A6U9BAV8_9DINO</name>
<dbReference type="AlphaFoldDB" id="A0A6U9BAV8"/>
<accession>A0A6U9BAV8</accession>
<proteinExistence type="predicted"/>
<sequence>MVLGRSPQWHQGAIKVLVPMHKRGKAARVGMQPSLELAQRMAKRAARAQPDTVFTCGSVQDWLSEQCNDYRSMHVRRPQALRAPQQCVDHLNRTGAFGPESGLQTTVQIAQMWGSEEWLAAEWSSKGRRLLDKVGSTGLPDSLRHQIQRDIEEVGLVMAKMLPDTKEMSLKLELMGESVCSRWHQDHYTCRAIITYNGSGTVYAHNDNVNFWELNNCGNNDHIIRDVSQVLSATSGDVLLMKGKLFPSSVNGLVHKSPDKRYHADGSVMTRLCLKIDVA</sequence>
<dbReference type="EMBL" id="HBGW01020541">
    <property type="protein sequence ID" value="CAD9532356.1"/>
    <property type="molecule type" value="Transcribed_RNA"/>
</dbReference>
<gene>
    <name evidence="1" type="ORF">BRAN1462_LOCUS13001</name>
</gene>
<protein>
    <recommendedName>
        <fullName evidence="2">Fe2OG dioxygenase domain-containing protein</fullName>
    </recommendedName>
</protein>
<dbReference type="Pfam" id="PF08856">
    <property type="entry name" value="DUF1826"/>
    <property type="match status" value="1"/>
</dbReference>
<dbReference type="InterPro" id="IPR014955">
    <property type="entry name" value="DUF1826"/>
</dbReference>